<protein>
    <recommendedName>
        <fullName evidence="2 10">FAD:protein FMN transferase</fullName>
        <ecNumber evidence="1 10">2.7.1.180</ecNumber>
    </recommendedName>
    <alternativeName>
        <fullName evidence="8 10">Flavin transferase</fullName>
    </alternativeName>
</protein>
<sequence>MGELINLLGGLTILVVFGTLIVIFVTGEKHKTPMIRNSFGLGTLIHLRAYGGKNEIAIDEAIKLINEIDNKMSAFKESSDICRINFKAGLEAEIVSKETFYVLEKAKEYSKLTEGTFDPTIRPLVELWNLGGKQGHIPSKEDIEEKLKLINYKDIILDKEKLSVKLKNNNQKLDLGGIAKGYAADRVRDVLKKYKVKSALIDLGGNIYVLGNKESGEKWNIGIQNPFKERGQYVGVLSLSNKSIVTSGNYEKYFISEGKRYHHILDAKTGFPSESEIVSATIISDDSIDGDGLSTGIYILGVEKSLEILEAVDGIDGVLITRDKKVYVTSGIKKSLVLTDQEFAYEEI</sequence>
<name>A0A410DPE8_9CLOT</name>
<reference evidence="13 14" key="1">
    <citation type="submission" date="2018-01" db="EMBL/GenBank/DDBJ databases">
        <title>Genome Sequencing and Assembly of Anaerobacter polyendosporus strain CT4.</title>
        <authorList>
            <person name="Tachaapaikoon C."/>
            <person name="Sutheeworapong S."/>
            <person name="Jenjaroenpun P."/>
            <person name="Wongsurawat T."/>
            <person name="Nookeaw I."/>
            <person name="Cheawchanlertfa P."/>
            <person name="Kosugi A."/>
            <person name="Cheevadhanarak S."/>
            <person name="Ratanakhanokchai K."/>
        </authorList>
    </citation>
    <scope>NUCLEOTIDE SEQUENCE [LARGE SCALE GENOMIC DNA]</scope>
    <source>
        <strain evidence="13 14">CT4</strain>
    </source>
</reference>
<evidence type="ECO:0000256" key="4">
    <source>
        <dbReference type="ARBA" id="ARBA00022679"/>
    </source>
</evidence>
<dbReference type="InterPro" id="IPR003374">
    <property type="entry name" value="ApbE-like_sf"/>
</dbReference>
<organism evidence="13 14">
    <name type="scientific">Clostridium manihotivorum</name>
    <dbReference type="NCBI Taxonomy" id="2320868"/>
    <lineage>
        <taxon>Bacteria</taxon>
        <taxon>Bacillati</taxon>
        <taxon>Bacillota</taxon>
        <taxon>Clostridia</taxon>
        <taxon>Eubacteriales</taxon>
        <taxon>Clostridiaceae</taxon>
        <taxon>Clostridium</taxon>
    </lineage>
</organism>
<evidence type="ECO:0000256" key="11">
    <source>
        <dbReference type="PIRSR" id="PIRSR006268-2"/>
    </source>
</evidence>
<feature type="binding site" evidence="11">
    <location>
        <position position="291"/>
    </location>
    <ligand>
        <name>Mg(2+)</name>
        <dbReference type="ChEBI" id="CHEBI:18420"/>
    </ligand>
</feature>
<keyword evidence="12" id="KW-1133">Transmembrane helix</keyword>
<comment type="similarity">
    <text evidence="10">Belongs to the ApbE family.</text>
</comment>
<proteinExistence type="inferred from homology"/>
<comment type="cofactor">
    <cofactor evidence="11">
        <name>Mg(2+)</name>
        <dbReference type="ChEBI" id="CHEBI:18420"/>
    </cofactor>
    <cofactor evidence="11">
        <name>Mn(2+)</name>
        <dbReference type="ChEBI" id="CHEBI:29035"/>
    </cofactor>
    <text evidence="11">Magnesium. Can also use manganese.</text>
</comment>
<keyword evidence="12" id="KW-0812">Transmembrane</keyword>
<evidence type="ECO:0000256" key="8">
    <source>
        <dbReference type="ARBA" id="ARBA00031306"/>
    </source>
</evidence>
<dbReference type="EC" id="2.7.1.180" evidence="1 10"/>
<dbReference type="PANTHER" id="PTHR30040">
    <property type="entry name" value="THIAMINE BIOSYNTHESIS LIPOPROTEIN APBE"/>
    <property type="match status" value="1"/>
</dbReference>
<evidence type="ECO:0000313" key="13">
    <source>
        <dbReference type="EMBL" id="QAA30927.1"/>
    </source>
</evidence>
<evidence type="ECO:0000256" key="5">
    <source>
        <dbReference type="ARBA" id="ARBA00022723"/>
    </source>
</evidence>
<keyword evidence="6 10" id="KW-0274">FAD</keyword>
<feature type="transmembrane region" description="Helical" evidence="12">
    <location>
        <begin position="6"/>
        <end position="26"/>
    </location>
</feature>
<keyword evidence="5 10" id="KW-0479">Metal-binding</keyword>
<accession>A0A410DPE8</accession>
<dbReference type="PANTHER" id="PTHR30040:SF2">
    <property type="entry name" value="FAD:PROTEIN FMN TRANSFERASE"/>
    <property type="match status" value="1"/>
</dbReference>
<dbReference type="Proteomes" id="UP000286268">
    <property type="component" value="Chromosome"/>
</dbReference>
<evidence type="ECO:0000256" key="6">
    <source>
        <dbReference type="ARBA" id="ARBA00022827"/>
    </source>
</evidence>
<dbReference type="GO" id="GO:0016740">
    <property type="term" value="F:transferase activity"/>
    <property type="evidence" value="ECO:0007669"/>
    <property type="project" value="UniProtKB-UniRule"/>
</dbReference>
<evidence type="ECO:0000256" key="1">
    <source>
        <dbReference type="ARBA" id="ARBA00011955"/>
    </source>
</evidence>
<feature type="binding site" evidence="11">
    <location>
        <position position="295"/>
    </location>
    <ligand>
        <name>Mg(2+)</name>
        <dbReference type="ChEBI" id="CHEBI:18420"/>
    </ligand>
</feature>
<comment type="catalytic activity">
    <reaction evidence="9 10">
        <text>L-threonyl-[protein] + FAD = FMN-L-threonyl-[protein] + AMP + H(+)</text>
        <dbReference type="Rhea" id="RHEA:36847"/>
        <dbReference type="Rhea" id="RHEA-COMP:11060"/>
        <dbReference type="Rhea" id="RHEA-COMP:11061"/>
        <dbReference type="ChEBI" id="CHEBI:15378"/>
        <dbReference type="ChEBI" id="CHEBI:30013"/>
        <dbReference type="ChEBI" id="CHEBI:57692"/>
        <dbReference type="ChEBI" id="CHEBI:74257"/>
        <dbReference type="ChEBI" id="CHEBI:456215"/>
        <dbReference type="EC" id="2.7.1.180"/>
    </reaction>
</comment>
<evidence type="ECO:0000256" key="9">
    <source>
        <dbReference type="ARBA" id="ARBA00048540"/>
    </source>
</evidence>
<keyword evidence="7 10" id="KW-0460">Magnesium</keyword>
<evidence type="ECO:0000256" key="2">
    <source>
        <dbReference type="ARBA" id="ARBA00016337"/>
    </source>
</evidence>
<keyword evidence="4 10" id="KW-0808">Transferase</keyword>
<dbReference type="KEGG" id="cmah:C1I91_04185"/>
<keyword evidence="12" id="KW-0472">Membrane</keyword>
<evidence type="ECO:0000256" key="10">
    <source>
        <dbReference type="PIRNR" id="PIRNR006268"/>
    </source>
</evidence>
<dbReference type="PIRSF" id="PIRSF006268">
    <property type="entry name" value="ApbE"/>
    <property type="match status" value="1"/>
</dbReference>
<dbReference type="InterPro" id="IPR024932">
    <property type="entry name" value="ApbE"/>
</dbReference>
<keyword evidence="3 10" id="KW-0285">Flavoprotein</keyword>
<evidence type="ECO:0000256" key="3">
    <source>
        <dbReference type="ARBA" id="ARBA00022630"/>
    </source>
</evidence>
<dbReference type="Pfam" id="PF02424">
    <property type="entry name" value="ApbE"/>
    <property type="match status" value="1"/>
</dbReference>
<dbReference type="OrthoDB" id="9778595at2"/>
<dbReference type="RefSeq" id="WP_128211407.1">
    <property type="nucleotide sequence ID" value="NZ_CP025746.1"/>
</dbReference>
<dbReference type="SUPFAM" id="SSF143631">
    <property type="entry name" value="ApbE-like"/>
    <property type="match status" value="1"/>
</dbReference>
<evidence type="ECO:0000256" key="12">
    <source>
        <dbReference type="SAM" id="Phobius"/>
    </source>
</evidence>
<keyword evidence="14" id="KW-1185">Reference proteome</keyword>
<evidence type="ECO:0000313" key="14">
    <source>
        <dbReference type="Proteomes" id="UP000286268"/>
    </source>
</evidence>
<evidence type="ECO:0000256" key="7">
    <source>
        <dbReference type="ARBA" id="ARBA00022842"/>
    </source>
</evidence>
<dbReference type="EMBL" id="CP025746">
    <property type="protein sequence ID" value="QAA30927.1"/>
    <property type="molecule type" value="Genomic_DNA"/>
</dbReference>
<dbReference type="Gene3D" id="3.10.520.10">
    <property type="entry name" value="ApbE-like domains"/>
    <property type="match status" value="1"/>
</dbReference>
<feature type="binding site" evidence="11">
    <location>
        <position position="177"/>
    </location>
    <ligand>
        <name>Mg(2+)</name>
        <dbReference type="ChEBI" id="CHEBI:18420"/>
    </ligand>
</feature>
<dbReference type="GO" id="GO:0046872">
    <property type="term" value="F:metal ion binding"/>
    <property type="evidence" value="ECO:0007669"/>
    <property type="project" value="UniProtKB-UniRule"/>
</dbReference>
<dbReference type="AlphaFoldDB" id="A0A410DPE8"/>
<gene>
    <name evidence="13" type="ORF">C1I91_04185</name>
</gene>